<dbReference type="InterPro" id="IPR036388">
    <property type="entry name" value="WH-like_DNA-bd_sf"/>
</dbReference>
<proteinExistence type="predicted"/>
<keyword evidence="7" id="KW-1185">Reference proteome</keyword>
<dbReference type="PRINTS" id="PR00598">
    <property type="entry name" value="HTHMARR"/>
</dbReference>
<name>A0ABR7EH88_9FIRM</name>
<evidence type="ECO:0000256" key="3">
    <source>
        <dbReference type="ARBA" id="ARBA00023163"/>
    </source>
</evidence>
<keyword evidence="2" id="KW-0238">DNA-binding</keyword>
<protein>
    <submittedName>
        <fullName evidence="6">MarR family transcriptional regulator</fullName>
    </submittedName>
</protein>
<dbReference type="Gene3D" id="1.10.10.10">
    <property type="entry name" value="Winged helix-like DNA-binding domain superfamily/Winged helix DNA-binding domain"/>
    <property type="match status" value="1"/>
</dbReference>
<dbReference type="Proteomes" id="UP000606889">
    <property type="component" value="Unassembled WGS sequence"/>
</dbReference>
<evidence type="ECO:0000256" key="4">
    <source>
        <dbReference type="SAM" id="MobiDB-lite"/>
    </source>
</evidence>
<dbReference type="InterPro" id="IPR011991">
    <property type="entry name" value="ArsR-like_HTH"/>
</dbReference>
<dbReference type="SUPFAM" id="SSF46785">
    <property type="entry name" value="Winged helix' DNA-binding domain"/>
    <property type="match status" value="1"/>
</dbReference>
<evidence type="ECO:0000313" key="6">
    <source>
        <dbReference type="EMBL" id="MBC5649155.1"/>
    </source>
</evidence>
<evidence type="ECO:0000259" key="5">
    <source>
        <dbReference type="PROSITE" id="PS50995"/>
    </source>
</evidence>
<accession>A0ABR7EH88</accession>
<dbReference type="PROSITE" id="PS01117">
    <property type="entry name" value="HTH_MARR_1"/>
    <property type="match status" value="1"/>
</dbReference>
<sequence>MNPSQSKDLMDRFHRFAHLLGRIHHFYHKQTKGPLLHPGQGRLLYQILEKEPVSQKDLAFLLDIRPSSLSELLKKLEDKGLIARAPDDDDKRNMVVTLTGEGKALVQQAAQGREALEAKVFDPLSEEELSQLSSLLGKLTDSWQATLDEAGEPSEPPHHGPHRGPCEGPGPHHGPHHERRPGADSCPRRHHTDWWEESFPGWKNCR</sequence>
<evidence type="ECO:0000256" key="2">
    <source>
        <dbReference type="ARBA" id="ARBA00023125"/>
    </source>
</evidence>
<dbReference type="InterPro" id="IPR036390">
    <property type="entry name" value="WH_DNA-bd_sf"/>
</dbReference>
<dbReference type="RefSeq" id="WP_186858607.1">
    <property type="nucleotide sequence ID" value="NZ_JACOON010000007.1"/>
</dbReference>
<evidence type="ECO:0000313" key="7">
    <source>
        <dbReference type="Proteomes" id="UP000606889"/>
    </source>
</evidence>
<organism evidence="6 7">
    <name type="scientific">Christensenella tenuis</name>
    <dbReference type="NCBI Taxonomy" id="2763033"/>
    <lineage>
        <taxon>Bacteria</taxon>
        <taxon>Bacillati</taxon>
        <taxon>Bacillota</taxon>
        <taxon>Clostridia</taxon>
        <taxon>Christensenellales</taxon>
        <taxon>Christensenellaceae</taxon>
        <taxon>Christensenella</taxon>
    </lineage>
</organism>
<dbReference type="PANTHER" id="PTHR42756:SF1">
    <property type="entry name" value="TRANSCRIPTIONAL REPRESSOR OF EMRAB OPERON"/>
    <property type="match status" value="1"/>
</dbReference>
<dbReference type="CDD" id="cd00090">
    <property type="entry name" value="HTH_ARSR"/>
    <property type="match status" value="1"/>
</dbReference>
<dbReference type="PROSITE" id="PS50995">
    <property type="entry name" value="HTH_MARR_2"/>
    <property type="match status" value="1"/>
</dbReference>
<feature type="domain" description="HTH marR-type" evidence="5">
    <location>
        <begin position="6"/>
        <end position="141"/>
    </location>
</feature>
<dbReference type="InterPro" id="IPR023187">
    <property type="entry name" value="Tscrpt_reg_MarR-type_CS"/>
</dbReference>
<dbReference type="InterPro" id="IPR000835">
    <property type="entry name" value="HTH_MarR-typ"/>
</dbReference>
<comment type="caution">
    <text evidence="6">The sequence shown here is derived from an EMBL/GenBank/DDBJ whole genome shotgun (WGS) entry which is preliminary data.</text>
</comment>
<dbReference type="SMART" id="SM00347">
    <property type="entry name" value="HTH_MARR"/>
    <property type="match status" value="1"/>
</dbReference>
<dbReference type="Pfam" id="PF01047">
    <property type="entry name" value="MarR"/>
    <property type="match status" value="1"/>
</dbReference>
<evidence type="ECO:0000256" key="1">
    <source>
        <dbReference type="ARBA" id="ARBA00023015"/>
    </source>
</evidence>
<gene>
    <name evidence="6" type="ORF">H8S18_12470</name>
</gene>
<keyword evidence="1" id="KW-0805">Transcription regulation</keyword>
<dbReference type="PANTHER" id="PTHR42756">
    <property type="entry name" value="TRANSCRIPTIONAL REGULATOR, MARR"/>
    <property type="match status" value="1"/>
</dbReference>
<keyword evidence="3" id="KW-0804">Transcription</keyword>
<feature type="region of interest" description="Disordered" evidence="4">
    <location>
        <begin position="148"/>
        <end position="193"/>
    </location>
</feature>
<dbReference type="EMBL" id="JACOON010000007">
    <property type="protein sequence ID" value="MBC5649155.1"/>
    <property type="molecule type" value="Genomic_DNA"/>
</dbReference>
<reference evidence="6 7" key="1">
    <citation type="submission" date="2020-08" db="EMBL/GenBank/DDBJ databases">
        <title>Genome public.</title>
        <authorList>
            <person name="Liu C."/>
            <person name="Sun Q."/>
        </authorList>
    </citation>
    <scope>NUCLEOTIDE SEQUENCE [LARGE SCALE GENOMIC DNA]</scope>
    <source>
        <strain evidence="6 7">NSJ-35</strain>
    </source>
</reference>